<feature type="region of interest" description="Disordered" evidence="1">
    <location>
        <begin position="850"/>
        <end position="871"/>
    </location>
</feature>
<feature type="compositionally biased region" description="Polar residues" evidence="1">
    <location>
        <begin position="269"/>
        <end position="289"/>
    </location>
</feature>
<dbReference type="GO" id="GO:0016787">
    <property type="term" value="F:hydrolase activity"/>
    <property type="evidence" value="ECO:0007669"/>
    <property type="project" value="InterPro"/>
</dbReference>
<feature type="region of interest" description="Disordered" evidence="1">
    <location>
        <begin position="651"/>
        <end position="689"/>
    </location>
</feature>
<protein>
    <recommendedName>
        <fullName evidence="2">Calcineurin-like phosphoesterase domain-containing protein</fullName>
    </recommendedName>
</protein>
<dbReference type="PANTHER" id="PTHR37844:SF2">
    <property type="entry name" value="SER_THR PROTEIN PHOSPHATASE SUPERFAMILY (AFU_ORTHOLOGUE AFUA_1G14840)"/>
    <property type="match status" value="1"/>
</dbReference>
<comment type="caution">
    <text evidence="3">The sequence shown here is derived from an EMBL/GenBank/DDBJ whole genome shotgun (WGS) entry which is preliminary data.</text>
</comment>
<feature type="compositionally biased region" description="Polar residues" evidence="1">
    <location>
        <begin position="143"/>
        <end position="154"/>
    </location>
</feature>
<dbReference type="Proteomes" id="UP000322873">
    <property type="component" value="Unassembled WGS sequence"/>
</dbReference>
<feature type="compositionally biased region" description="Polar residues" evidence="1">
    <location>
        <begin position="556"/>
        <end position="566"/>
    </location>
</feature>
<dbReference type="Gene3D" id="3.60.21.10">
    <property type="match status" value="1"/>
</dbReference>
<dbReference type="SUPFAM" id="SSF56300">
    <property type="entry name" value="Metallo-dependent phosphatases"/>
    <property type="match status" value="1"/>
</dbReference>
<feature type="region of interest" description="Disordered" evidence="1">
    <location>
        <begin position="545"/>
        <end position="566"/>
    </location>
</feature>
<dbReference type="PANTHER" id="PTHR37844">
    <property type="entry name" value="SER/THR PROTEIN PHOSPHATASE SUPERFAMILY (AFU_ORTHOLOGUE AFUA_1G14840)"/>
    <property type="match status" value="1"/>
</dbReference>
<feature type="compositionally biased region" description="Polar residues" evidence="1">
    <location>
        <begin position="850"/>
        <end position="866"/>
    </location>
</feature>
<dbReference type="EMBL" id="VICG01000011">
    <property type="protein sequence ID" value="KAA8567300.1"/>
    <property type="molecule type" value="Genomic_DNA"/>
</dbReference>
<feature type="compositionally biased region" description="Basic and acidic residues" evidence="1">
    <location>
        <begin position="84"/>
        <end position="95"/>
    </location>
</feature>
<evidence type="ECO:0000259" key="2">
    <source>
        <dbReference type="Pfam" id="PF00149"/>
    </source>
</evidence>
<proteinExistence type="predicted"/>
<feature type="compositionally biased region" description="Gly residues" evidence="1">
    <location>
        <begin position="100"/>
        <end position="133"/>
    </location>
</feature>
<organism evidence="3 4">
    <name type="scientific">Monilinia fructicola</name>
    <name type="common">Brown rot fungus</name>
    <name type="synonym">Ciboria fructicola</name>
    <dbReference type="NCBI Taxonomy" id="38448"/>
    <lineage>
        <taxon>Eukaryota</taxon>
        <taxon>Fungi</taxon>
        <taxon>Dikarya</taxon>
        <taxon>Ascomycota</taxon>
        <taxon>Pezizomycotina</taxon>
        <taxon>Leotiomycetes</taxon>
        <taxon>Helotiales</taxon>
        <taxon>Sclerotiniaceae</taxon>
        <taxon>Monilinia</taxon>
    </lineage>
</organism>
<dbReference type="InterPro" id="IPR029052">
    <property type="entry name" value="Metallo-depent_PP-like"/>
</dbReference>
<feature type="compositionally biased region" description="Low complexity" evidence="1">
    <location>
        <begin position="241"/>
        <end position="255"/>
    </location>
</feature>
<feature type="region of interest" description="Disordered" evidence="1">
    <location>
        <begin position="1"/>
        <end position="163"/>
    </location>
</feature>
<dbReference type="AlphaFoldDB" id="A0A5M9JF78"/>
<feature type="domain" description="Calcineurin-like phosphoesterase" evidence="2">
    <location>
        <begin position="728"/>
        <end position="965"/>
    </location>
</feature>
<evidence type="ECO:0000313" key="4">
    <source>
        <dbReference type="Proteomes" id="UP000322873"/>
    </source>
</evidence>
<evidence type="ECO:0000313" key="3">
    <source>
        <dbReference type="EMBL" id="KAA8567300.1"/>
    </source>
</evidence>
<reference evidence="3 4" key="1">
    <citation type="submission" date="2019-06" db="EMBL/GenBank/DDBJ databases">
        <title>Genome Sequence of the Brown Rot Fungal Pathogen Monilinia fructicola.</title>
        <authorList>
            <person name="De Miccolis Angelini R.M."/>
            <person name="Landi L."/>
            <person name="Abate D."/>
            <person name="Pollastro S."/>
            <person name="Romanazzi G."/>
            <person name="Faretra F."/>
        </authorList>
    </citation>
    <scope>NUCLEOTIDE SEQUENCE [LARGE SCALE GENOMIC DNA]</scope>
    <source>
        <strain evidence="3 4">Mfrc123</strain>
    </source>
</reference>
<dbReference type="VEuPathDB" id="FungiDB:MFRU_007g03290"/>
<dbReference type="InterPro" id="IPR004843">
    <property type="entry name" value="Calcineurin-like_PHP"/>
</dbReference>
<gene>
    <name evidence="3" type="ORF">EYC84_010332</name>
</gene>
<name>A0A5M9JF78_MONFR</name>
<dbReference type="Pfam" id="PF00149">
    <property type="entry name" value="Metallophos"/>
    <property type="match status" value="1"/>
</dbReference>
<sequence>MAPVLRGPPKRKTRTWDPKPAVSIDSLPPEKQNIANQNRPKRAKRAEQGSPGFVLDYNRNREIAAAPRSQSRMPPLSLMGAEEQVSRKSKEKLPRELLGPSGGSGGSDGHGGPGGPGGSGGSGGSGGPGGPGGSVSSIGTSGVSMTRLSGSSPHSPEPPLPNIDWRIELAKGNEMWANALASTKLHDRDLEVEDVIPIFEKFCSDSWRKTFRTDYLENPEYDGKRTGATGHVRCAADNLSTKRSSTKSDTMTSTSGPSTKLSSRPIAPVTSSVPLPTLPATTYPSSKTIGSRPVPKSAARPGFKQKIEAGPFDAKVAELLPEYRYLTEDITFNRDPANYFTLEGLEEYLREALERGQSIKLVKKSDFKGYSNEEEAPSQYQISDDALKAVTKKNHEGKTEPPISDADLEALLSQYSFLVDPFHIIFYSRQALEMFIRHYYDTDKLFGSHLARRPAVIPPVPPLAPSSTGASILGEIKTTSELPTRSLAVEAVDRQVDELMRKWGHLCIGNFALWSEQDLREYLRERVERNEPIAIPLMSTIKRPSTELPSTKLPLPSTTSAPAGSQEQITKAINPFSAMAESPEFLRVTTPTTVPSLTTIDTPTSIDTIVQQPTEDSIKVVKRPKKVAKASGHSPLKEFSPVPSWTSINIPKKTTKTIGQQPTKKSKRSTKKSVQEPIKDSTPAGGSKDVINPKIRSSIIYRVESLFGLEHTGPPPLTFKPNIGFHYISDLHLEQTSYDNFDFTPTVSYLILAGDIGYAHPEKNHEERYREFLARMCAKPVLKRIFLVAGNRDFWPQKRNTMTGALEILRGFAAHPSMLGKLTFMENDRFEIEEGGGKIVILGATLWTENRNPGGSEPSDQNNAQRTARHKESCEFIRRETEKIRKDPGEAETRILIITHMPPSKSGTSNPRYTAMRVRDFKSGMNHGSDVIDGVKGYTYDHSEIGTTMPLLDHRDVWIWGHTHWNEPLVGKIRHGGMRFECNQRGNAKGPAKKYDPQPKGSFQPEKVIYV</sequence>
<feature type="region of interest" description="Disordered" evidence="1">
    <location>
        <begin position="239"/>
        <end position="300"/>
    </location>
</feature>
<accession>A0A5M9JF78</accession>
<evidence type="ECO:0000256" key="1">
    <source>
        <dbReference type="SAM" id="MobiDB-lite"/>
    </source>
</evidence>
<keyword evidence="4" id="KW-1185">Reference proteome</keyword>